<feature type="chain" id="PRO_5011611820" evidence="1">
    <location>
        <begin position="20"/>
        <end position="1191"/>
    </location>
</feature>
<proteinExistence type="predicted"/>
<feature type="domain" description="DUF6443" evidence="2">
    <location>
        <begin position="34"/>
        <end position="153"/>
    </location>
</feature>
<organism evidence="3 4">
    <name type="scientific">Chryseobacterium wanjuense</name>
    <dbReference type="NCBI Taxonomy" id="356305"/>
    <lineage>
        <taxon>Bacteria</taxon>
        <taxon>Pseudomonadati</taxon>
        <taxon>Bacteroidota</taxon>
        <taxon>Flavobacteriia</taxon>
        <taxon>Flavobacteriales</taxon>
        <taxon>Weeksellaceae</taxon>
        <taxon>Chryseobacterium group</taxon>
        <taxon>Chryseobacterium</taxon>
    </lineage>
</organism>
<name>A0A1I0NPI2_9FLAO</name>
<feature type="signal peptide" evidence="1">
    <location>
        <begin position="1"/>
        <end position="19"/>
    </location>
</feature>
<evidence type="ECO:0000313" key="4">
    <source>
        <dbReference type="Proteomes" id="UP000199469"/>
    </source>
</evidence>
<dbReference type="RefSeq" id="WP_089790676.1">
    <property type="nucleotide sequence ID" value="NZ_FOIU01000001.1"/>
</dbReference>
<keyword evidence="4" id="KW-1185">Reference proteome</keyword>
<keyword evidence="1" id="KW-0732">Signal</keyword>
<reference evidence="4" key="1">
    <citation type="submission" date="2016-10" db="EMBL/GenBank/DDBJ databases">
        <authorList>
            <person name="Varghese N."/>
            <person name="Submissions S."/>
        </authorList>
    </citation>
    <scope>NUCLEOTIDE SEQUENCE [LARGE SCALE GENOMIC DNA]</scope>
    <source>
        <strain evidence="4">DSM 17724</strain>
    </source>
</reference>
<evidence type="ECO:0000313" key="3">
    <source>
        <dbReference type="EMBL" id="SEW03441.1"/>
    </source>
</evidence>
<dbReference type="STRING" id="356305.SAMN05421841_0726"/>
<dbReference type="InterPro" id="IPR050708">
    <property type="entry name" value="T6SS_VgrG/RHS"/>
</dbReference>
<evidence type="ECO:0000259" key="2">
    <source>
        <dbReference type="Pfam" id="PF20041"/>
    </source>
</evidence>
<gene>
    <name evidence="3" type="ORF">SAMN05421841_0726</name>
</gene>
<dbReference type="InterPro" id="IPR045619">
    <property type="entry name" value="DUF6443"/>
</dbReference>
<accession>A0A1I0NPI2</accession>
<sequence>MKRKLKILSLLFVAGLSYAQTSGLSTSENYIYTKNCLNEDCSKKTEAVEYSDGLGRSKQVINIKGSPNGKDIVTPVEYDNFGRQLKSYLPIPQSGTQNGAIYTDPKSNASQTYGTDLYFYAESVLENSPSAKLLSQTKPGIDYQGHSQNYEYEMNIANDVKKYIVSTSWTDKATNNTISISGTYNAGELIKTSVTNEDGNKTIEFKNGKGQTILVRKKVSGTQNADTYYIYNKYEQLVYVIPPLASALPSISTTTLDDLCYQYKYDSKSRQVEKKLPGKGWEYMVYDKTNQLVMSQDANLKAQGKWLLTKYDQYGRVVLTGVTNNTGTRLTLQTALTAAAYTFEIRSVGSFTVSGMPIYYTNRTLPGNLAQVLTVNYYDTYPAGSPARPSQILGKNTIGDNMGDVVNTKNLPTASYVKNIEDDNWTKNYIWYDIKARAIGTHSINHLGGYTKTESSLDFAGVSQLSKVYHKRLSSDNEKVITQTFEYDSQNRLKKQWHQVDSNPQELLSENTYNDLSQLINKKVGNNLQSIDYIYNLRGATIKMNDPANLGTDLFGYSLSYYNPSSSSVGKYNGSISEVSWKTAQDNMLRKYTYQYDALNRLKKGVYSEPNSSIPENEFFNESAEYDLGGNITSLQRNAKGQFSSTAELIDNLTYTYSGNRLNTVSDISANYRGYPDTSGNLISYDDNGNMTDHIDKGILKIDYNILDLPVYVKFNEFAAPDRNNKIYVNTTYVYRADGTKVRKIHNYKDPSYNSALGNKTTDYLDGFQYEYDWNPLAGTSPTNNFQLKFVPTSEGYYNFENNKYIYNYTDHLGNVRLSYTKNGSGTEIIEENNFYPFGLIHEGYNQTVGNLSYNYGYNGKELQKEMGWSDYGTRMYMSDIARWGVIDPLAESSRRFSPYNYALNNPVMFIDPDGRKAISPDARLEMIGGISTGGAAEYLATGGRAEWGSFDKFIIPYDYTKDWKSGGGGGGSFKSGTTVGGIMAALGINMDGSLKSYEQVIGGLNLWQQLVIAGFKNPEKTKASYKDLGALLTNIPSLTELYRITEAEFIEDTKGKHPAETVDKYVYLTMSKIDNILFFAYTLGHEMNHVFDNRFFQNEFIEITKFGDKTSIPFRTTFGLYKESNGLGWEMQFGNSKLCGLTGFEAASFYYGPSGWGLYNQETVDRLSPYINRLNRARAIIYSTKKNNLK</sequence>
<dbReference type="PANTHER" id="PTHR32305">
    <property type="match status" value="1"/>
</dbReference>
<evidence type="ECO:0000256" key="1">
    <source>
        <dbReference type="SAM" id="SignalP"/>
    </source>
</evidence>
<dbReference type="Proteomes" id="UP000199469">
    <property type="component" value="Unassembled WGS sequence"/>
</dbReference>
<dbReference type="AlphaFoldDB" id="A0A1I0NPI2"/>
<dbReference type="InterPro" id="IPR022385">
    <property type="entry name" value="Rhs_assc_core"/>
</dbReference>
<dbReference type="NCBIfam" id="TIGR03696">
    <property type="entry name" value="Rhs_assc_core"/>
    <property type="match status" value="1"/>
</dbReference>
<dbReference type="Gene3D" id="2.180.10.10">
    <property type="entry name" value="RHS repeat-associated core"/>
    <property type="match status" value="1"/>
</dbReference>
<dbReference type="Pfam" id="PF20041">
    <property type="entry name" value="DUF6443"/>
    <property type="match status" value="1"/>
</dbReference>
<dbReference type="PANTHER" id="PTHR32305:SF15">
    <property type="entry name" value="PROTEIN RHSA-RELATED"/>
    <property type="match status" value="1"/>
</dbReference>
<dbReference type="OrthoDB" id="2972467at2"/>
<protein>
    <submittedName>
        <fullName evidence="3">RHS repeat-associated core domain-containing protein</fullName>
    </submittedName>
</protein>
<dbReference type="EMBL" id="FOIU01000001">
    <property type="protein sequence ID" value="SEW03441.1"/>
    <property type="molecule type" value="Genomic_DNA"/>
</dbReference>